<evidence type="ECO:0000313" key="3">
    <source>
        <dbReference type="Proteomes" id="UP001157353"/>
    </source>
</evidence>
<dbReference type="PANTHER" id="PTHR45663">
    <property type="entry name" value="GEO12009P1"/>
    <property type="match status" value="1"/>
</dbReference>
<dbReference type="CDD" id="cd02947">
    <property type="entry name" value="TRX_family"/>
    <property type="match status" value="1"/>
</dbReference>
<evidence type="ECO:0000313" key="2">
    <source>
        <dbReference type="EMBL" id="GLS89705.1"/>
    </source>
</evidence>
<organism evidence="2 3">
    <name type="scientific">Psychromonas marina</name>
    <dbReference type="NCBI Taxonomy" id="88364"/>
    <lineage>
        <taxon>Bacteria</taxon>
        <taxon>Pseudomonadati</taxon>
        <taxon>Pseudomonadota</taxon>
        <taxon>Gammaproteobacteria</taxon>
        <taxon>Alteromonadales</taxon>
        <taxon>Psychromonadaceae</taxon>
        <taxon>Psychromonas</taxon>
    </lineage>
</organism>
<protein>
    <submittedName>
        <fullName evidence="2">Thiol disulfide reductase thioredoxin</fullName>
    </submittedName>
</protein>
<accession>A0ABQ6DXI9</accession>
<dbReference type="InterPro" id="IPR013766">
    <property type="entry name" value="Thioredoxin_domain"/>
</dbReference>
<dbReference type="Pfam" id="PF00085">
    <property type="entry name" value="Thioredoxin"/>
    <property type="match status" value="1"/>
</dbReference>
<dbReference type="RefSeq" id="WP_284202816.1">
    <property type="nucleotide sequence ID" value="NZ_BSPQ01000001.1"/>
</dbReference>
<dbReference type="InterPro" id="IPR036249">
    <property type="entry name" value="Thioredoxin-like_sf"/>
</dbReference>
<dbReference type="SUPFAM" id="SSF52833">
    <property type="entry name" value="Thioredoxin-like"/>
    <property type="match status" value="1"/>
</dbReference>
<dbReference type="Gene3D" id="3.40.30.10">
    <property type="entry name" value="Glutaredoxin"/>
    <property type="match status" value="1"/>
</dbReference>
<feature type="domain" description="Thioredoxin" evidence="1">
    <location>
        <begin position="44"/>
        <end position="140"/>
    </location>
</feature>
<evidence type="ECO:0000259" key="1">
    <source>
        <dbReference type="Pfam" id="PF00085"/>
    </source>
</evidence>
<reference evidence="3" key="1">
    <citation type="journal article" date="2019" name="Int. J. Syst. Evol. Microbiol.">
        <title>The Global Catalogue of Microorganisms (GCM) 10K type strain sequencing project: providing services to taxonomists for standard genome sequencing and annotation.</title>
        <authorList>
            <consortium name="The Broad Institute Genomics Platform"/>
            <consortium name="The Broad Institute Genome Sequencing Center for Infectious Disease"/>
            <person name="Wu L."/>
            <person name="Ma J."/>
        </authorList>
    </citation>
    <scope>NUCLEOTIDE SEQUENCE [LARGE SCALE GENOMIC DNA]</scope>
    <source>
        <strain evidence="3">NBRC 103166</strain>
    </source>
</reference>
<dbReference type="Gene3D" id="2.30.30.380">
    <property type="entry name" value="Zn-finger domain of Sec23/24"/>
    <property type="match status" value="1"/>
</dbReference>
<name>A0ABQ6DXI9_9GAMM</name>
<proteinExistence type="predicted"/>
<comment type="caution">
    <text evidence="2">The sequence shown here is derived from an EMBL/GenBank/DDBJ whole genome shotgun (WGS) entry which is preliminary data.</text>
</comment>
<dbReference type="EMBL" id="BSPQ01000001">
    <property type="protein sequence ID" value="GLS89705.1"/>
    <property type="molecule type" value="Genomic_DNA"/>
</dbReference>
<dbReference type="PANTHER" id="PTHR45663:SF11">
    <property type="entry name" value="GEO12009P1"/>
    <property type="match status" value="1"/>
</dbReference>
<dbReference type="Proteomes" id="UP001157353">
    <property type="component" value="Unassembled WGS sequence"/>
</dbReference>
<sequence length="157" mass="17883">MAIYVLVCPSCHVVNKVLENSFLNAPLCSACDTKLLSALPIEADEKLFHHVINHSTLPVMVTFWASWSGRSHEMAEAVSSFAVLFQQDAVFLRINSKQEQVLANTYKLVDIPTFILFKSGVEYHRVQGGIGERELHAWLERYLRVKRKKQPHHHSSV</sequence>
<keyword evidence="3" id="KW-1185">Reference proteome</keyword>
<gene>
    <name evidence="2" type="primary">trxC</name>
    <name evidence="2" type="ORF">GCM10007916_07720</name>
</gene>